<gene>
    <name evidence="4" type="ORF">METBISCDRAFT_4171</name>
</gene>
<feature type="non-terminal residue" evidence="4">
    <location>
        <position position="1"/>
    </location>
</feature>
<dbReference type="PANTHER" id="PTHR47284:SF3">
    <property type="entry name" value="FATTY-ACID-BINDING PROTEIN 2"/>
    <property type="match status" value="1"/>
</dbReference>
<evidence type="ECO:0000256" key="2">
    <source>
        <dbReference type="ARBA" id="ARBA00018755"/>
    </source>
</evidence>
<dbReference type="InterPro" id="IPR016087">
    <property type="entry name" value="Chalcone_isomerase"/>
</dbReference>
<accession>A0A4V1J302</accession>
<keyword evidence="5" id="KW-1185">Reference proteome</keyword>
<reference evidence="5" key="1">
    <citation type="journal article" date="2018" name="Nat. Microbiol.">
        <title>Leveraging single-cell genomics to expand the fungal tree of life.</title>
        <authorList>
            <person name="Ahrendt S.R."/>
            <person name="Quandt C.A."/>
            <person name="Ciobanu D."/>
            <person name="Clum A."/>
            <person name="Salamov A."/>
            <person name="Andreopoulos B."/>
            <person name="Cheng J.F."/>
            <person name="Woyke T."/>
            <person name="Pelin A."/>
            <person name="Henrissat B."/>
            <person name="Reynolds N.K."/>
            <person name="Benny G.L."/>
            <person name="Smith M.E."/>
            <person name="James T.Y."/>
            <person name="Grigoriev I.V."/>
        </authorList>
    </citation>
    <scope>NUCLEOTIDE SEQUENCE [LARGE SCALE GENOMIC DNA]</scope>
    <source>
        <strain evidence="5">Baker2002</strain>
    </source>
</reference>
<name>A0A4V1J302_9ASCO</name>
<dbReference type="SUPFAM" id="SSF54626">
    <property type="entry name" value="Chalcone isomerase"/>
    <property type="match status" value="1"/>
</dbReference>
<dbReference type="InterPro" id="IPR016088">
    <property type="entry name" value="Chalcone_isomerase_3-sand"/>
</dbReference>
<feature type="non-terminal residue" evidence="4">
    <location>
        <position position="237"/>
    </location>
</feature>
<evidence type="ECO:0000259" key="3">
    <source>
        <dbReference type="Pfam" id="PF16035"/>
    </source>
</evidence>
<dbReference type="EMBL" id="ML004460">
    <property type="protein sequence ID" value="RKP30349.1"/>
    <property type="molecule type" value="Genomic_DNA"/>
</dbReference>
<evidence type="ECO:0000313" key="4">
    <source>
        <dbReference type="EMBL" id="RKP30349.1"/>
    </source>
</evidence>
<proteinExistence type="inferred from homology"/>
<dbReference type="InterPro" id="IPR036298">
    <property type="entry name" value="Chalcone_isomerase_sf"/>
</dbReference>
<dbReference type="Gene3D" id="3.50.70.10">
    <property type="match status" value="1"/>
</dbReference>
<dbReference type="AlphaFoldDB" id="A0A4V1J302"/>
<protein>
    <recommendedName>
        <fullName evidence="2">Altered inheritance of mitochondria protein 18, mitochondrial</fullName>
    </recommendedName>
</protein>
<sequence>SASLFLSGSLIVNDVSTRSLEGVDVDSAIDPFQMSFSSEELPFLKTDHKLIASGVRSVTFLRFKVYGVGIYISAKDEPKLVRIIQEFLKEHPVTSLKSLLADKQISQQVVDKISQQVPYAVRITPIRNTDFGHMKDGLTKSILANPMTQVHREEISKGVEQLRNVFQGFKGLVPKNKTMWVVSDTKSMTLYNTIKDIQKMGEIQEPLILRVLLVSYLSNLQPLSESLRQNFASYAST</sequence>
<dbReference type="OrthoDB" id="18193at2759"/>
<dbReference type="Pfam" id="PF16035">
    <property type="entry name" value="Chalcone_2"/>
    <property type="match status" value="1"/>
</dbReference>
<organism evidence="4 5">
    <name type="scientific">Metschnikowia bicuspidata</name>
    <dbReference type="NCBI Taxonomy" id="27322"/>
    <lineage>
        <taxon>Eukaryota</taxon>
        <taxon>Fungi</taxon>
        <taxon>Dikarya</taxon>
        <taxon>Ascomycota</taxon>
        <taxon>Saccharomycotina</taxon>
        <taxon>Pichiomycetes</taxon>
        <taxon>Metschnikowiaceae</taxon>
        <taxon>Metschnikowia</taxon>
    </lineage>
</organism>
<evidence type="ECO:0000256" key="1">
    <source>
        <dbReference type="ARBA" id="ARBA00009111"/>
    </source>
</evidence>
<dbReference type="GO" id="GO:0016872">
    <property type="term" value="F:intramolecular lyase activity"/>
    <property type="evidence" value="ECO:0007669"/>
    <property type="project" value="InterPro"/>
</dbReference>
<dbReference type="PANTHER" id="PTHR47284">
    <property type="entry name" value="FATTY-ACID-BINDING PROTEIN 2"/>
    <property type="match status" value="1"/>
</dbReference>
<evidence type="ECO:0000313" key="5">
    <source>
        <dbReference type="Proteomes" id="UP000268321"/>
    </source>
</evidence>
<comment type="similarity">
    <text evidence="1">Belongs to the AIM18/AIM46 family.</text>
</comment>
<feature type="domain" description="Chalcone isomerase" evidence="3">
    <location>
        <begin position="47"/>
        <end position="232"/>
    </location>
</feature>
<dbReference type="Proteomes" id="UP000268321">
    <property type="component" value="Unassembled WGS sequence"/>
</dbReference>